<dbReference type="Gene3D" id="2.40.33.20">
    <property type="entry name" value="PK beta-barrel domain-like"/>
    <property type="match status" value="1"/>
</dbReference>
<evidence type="ECO:0000313" key="3">
    <source>
        <dbReference type="Proteomes" id="UP001179361"/>
    </source>
</evidence>
<reference evidence="2" key="1">
    <citation type="submission" date="2021-11" db="EMBL/GenBank/DDBJ databases">
        <title>The complete genome of Massilia sp sp. G4R7.</title>
        <authorList>
            <person name="Liu L."/>
            <person name="Yue J."/>
            <person name="Yuan J."/>
            <person name="Yang F."/>
            <person name="Li L."/>
        </authorList>
    </citation>
    <scope>NUCLEOTIDE SEQUENCE</scope>
    <source>
        <strain evidence="2">G4R7</strain>
    </source>
</reference>
<evidence type="ECO:0000313" key="2">
    <source>
        <dbReference type="EMBL" id="MCD2519580.1"/>
    </source>
</evidence>
<dbReference type="Pfam" id="PF03473">
    <property type="entry name" value="MOSC"/>
    <property type="match status" value="1"/>
</dbReference>
<name>A0ABS8QCX1_9BURK</name>
<organism evidence="2 3">
    <name type="scientific">Massilia phyllostachyos</name>
    <dbReference type="NCBI Taxonomy" id="2898585"/>
    <lineage>
        <taxon>Bacteria</taxon>
        <taxon>Pseudomonadati</taxon>
        <taxon>Pseudomonadota</taxon>
        <taxon>Betaproteobacteria</taxon>
        <taxon>Burkholderiales</taxon>
        <taxon>Oxalobacteraceae</taxon>
        <taxon>Telluria group</taxon>
        <taxon>Massilia</taxon>
    </lineage>
</organism>
<evidence type="ECO:0000259" key="1">
    <source>
        <dbReference type="PROSITE" id="PS51340"/>
    </source>
</evidence>
<dbReference type="SUPFAM" id="SSF50800">
    <property type="entry name" value="PK beta-barrel domain-like"/>
    <property type="match status" value="1"/>
</dbReference>
<dbReference type="Proteomes" id="UP001179361">
    <property type="component" value="Unassembled WGS sequence"/>
</dbReference>
<dbReference type="SUPFAM" id="SSF46767">
    <property type="entry name" value="Methylated DNA-protein cysteine methyltransferase, C-terminal domain"/>
    <property type="match status" value="1"/>
</dbReference>
<dbReference type="InterPro" id="IPR005302">
    <property type="entry name" value="MoCF_Sase_C"/>
</dbReference>
<dbReference type="Gene3D" id="1.10.10.10">
    <property type="entry name" value="Winged helix-like DNA-binding domain superfamily/Winged helix DNA-binding domain"/>
    <property type="match status" value="1"/>
</dbReference>
<dbReference type="RefSeq" id="WP_231060846.1">
    <property type="nucleotide sequence ID" value="NZ_JAJNOC010000015.1"/>
</dbReference>
<gene>
    <name evidence="2" type="ORF">LQ564_25065</name>
</gene>
<proteinExistence type="predicted"/>
<dbReference type="InterPro" id="IPR036388">
    <property type="entry name" value="WH-like_DNA-bd_sf"/>
</dbReference>
<protein>
    <recommendedName>
        <fullName evidence="1">MOSC domain-containing protein</fullName>
    </recommendedName>
</protein>
<keyword evidence="3" id="KW-1185">Reference proteome</keyword>
<dbReference type="PROSITE" id="PS51340">
    <property type="entry name" value="MOSC"/>
    <property type="match status" value="1"/>
</dbReference>
<comment type="caution">
    <text evidence="2">The sequence shown here is derived from an EMBL/GenBank/DDBJ whole genome shotgun (WGS) entry which is preliminary data.</text>
</comment>
<dbReference type="InterPro" id="IPR011037">
    <property type="entry name" value="Pyrv_Knase-like_insert_dom_sf"/>
</dbReference>
<accession>A0ABS8QCX1</accession>
<sequence length="230" mass="24222">MSAAARKVLALAVRPADTPVPVDSARAIAGLGLANDRHADPRSPRQLLLAGAPAYHDLHMAPLTLRENLLLDLDTAALESGMLLRIGLEVTLRLTFQCEACGAVAARLGGPARALRGRRGMLARVETGGMLRAGDPVTILAARATPLSDDWHDRVATVLDAVPPGMVITYADLARVAGVQSSYCRAFPRALAKLGPTRAARAIPARADTPAPRWDGAGFFDTNVGVRSDI</sequence>
<dbReference type="InterPro" id="IPR036217">
    <property type="entry name" value="MethylDNA_cys_MeTrfase_DNAb"/>
</dbReference>
<dbReference type="EMBL" id="JAJNOC010000015">
    <property type="protein sequence ID" value="MCD2519580.1"/>
    <property type="molecule type" value="Genomic_DNA"/>
</dbReference>
<feature type="domain" description="MOSC" evidence="1">
    <location>
        <begin position="20"/>
        <end position="140"/>
    </location>
</feature>